<evidence type="ECO:0000313" key="4">
    <source>
        <dbReference type="Proteomes" id="UP000006671"/>
    </source>
</evidence>
<evidence type="ECO:0000259" key="2">
    <source>
        <dbReference type="PROSITE" id="PS50132"/>
    </source>
</evidence>
<evidence type="ECO:0000256" key="1">
    <source>
        <dbReference type="SAM" id="Phobius"/>
    </source>
</evidence>
<keyword evidence="1" id="KW-0812">Transmembrane</keyword>
<keyword evidence="4" id="KW-1185">Reference proteome</keyword>
<dbReference type="Pfam" id="PF00615">
    <property type="entry name" value="RGS"/>
    <property type="match status" value="1"/>
</dbReference>
<evidence type="ECO:0000313" key="3">
    <source>
        <dbReference type="EMBL" id="EFC37803.1"/>
    </source>
</evidence>
<dbReference type="InterPro" id="IPR036305">
    <property type="entry name" value="RGS_sf"/>
</dbReference>
<dbReference type="OrthoDB" id="10262499at2759"/>
<sequence>MSMKEYIELIFLSSYQNPSLIVNGHASSTAPFSSSLHNVLLESLNSSTTITNTTNNGTSNFCDPSLFNTPWSREVNGSVIYGLCPDTYFSMAFCLAFVVLYLLVVILSGVGVYWKRKSGHIVARNPIYLYFTLGAALFFVISLTMRVIVGRKIYPCGLLTASFFTFPPAICLPTIFRMMRTFFMYKINLQKAKLFDSSTGTNKPEGKDFELFKGAVEPEIKHETPTPGIDFSQIFHAETSPSVHQNNPFVGSPSSTVDSLSSTTDDVDDVSNSNTGIDSESIADVSTWNFTELKEIQSLRSEIRKLKIYNFVTSLKFITIFYILGFIFGLVVWLIIGGIEEALYSFNTSPDKKRIFLYDGGLFVFDHGCGMTSNSIIIVGIEAILYIILEFICFIMCVRADKDTWGIKLESLTLIVIQILSAIIFLVAGNIEFIFNFTEYYFPYGFVLWGYMLIEIIVCVTLPVLYAIVRDNKDKVQQAAQLSTLEKILKNKKTFQVMLDFARRSYCTESILCWRDIQRYRLARKKSHRKKAIIHILGVYLTFGAPLELNMPNVEKLKQEILAQITGGKFIVTEGLIVDANEISKIMNGNALVQLHTNLFQAVQEHCLNDMSDLFERLKNSNKEIAEIVKSHKELSQTVN</sequence>
<feature type="transmembrane region" description="Helical" evidence="1">
    <location>
        <begin position="441"/>
        <end position="469"/>
    </location>
</feature>
<dbReference type="RefSeq" id="XP_002670547.1">
    <property type="nucleotide sequence ID" value="XM_002670501.1"/>
</dbReference>
<proteinExistence type="predicted"/>
<protein>
    <submittedName>
        <fullName evidence="3">Predicted protein</fullName>
    </submittedName>
</protein>
<dbReference type="EMBL" id="GG738914">
    <property type="protein sequence ID" value="EFC37803.1"/>
    <property type="molecule type" value="Genomic_DNA"/>
</dbReference>
<dbReference type="InterPro" id="IPR044926">
    <property type="entry name" value="RGS_subdomain_2"/>
</dbReference>
<dbReference type="KEGG" id="ngr:NAEGRDRAFT_74512"/>
<feature type="transmembrane region" description="Helical" evidence="1">
    <location>
        <begin position="532"/>
        <end position="549"/>
    </location>
</feature>
<dbReference type="VEuPathDB" id="AmoebaDB:NAEGRDRAFT_74512"/>
<dbReference type="InterPro" id="IPR016137">
    <property type="entry name" value="RGS"/>
</dbReference>
<feature type="transmembrane region" description="Helical" evidence="1">
    <location>
        <begin position="157"/>
        <end position="176"/>
    </location>
</feature>
<accession>D2VZJ7</accession>
<gene>
    <name evidence="3" type="ORF">NAEGRDRAFT_74512</name>
</gene>
<dbReference type="SUPFAM" id="SSF48097">
    <property type="entry name" value="Regulator of G-protein signaling, RGS"/>
    <property type="match status" value="1"/>
</dbReference>
<dbReference type="InParanoid" id="D2VZJ7"/>
<feature type="transmembrane region" description="Helical" evidence="1">
    <location>
        <begin position="412"/>
        <end position="435"/>
    </location>
</feature>
<feature type="domain" description="RGS" evidence="2">
    <location>
        <begin position="484"/>
        <end position="546"/>
    </location>
</feature>
<feature type="transmembrane region" description="Helical" evidence="1">
    <location>
        <begin position="126"/>
        <end position="145"/>
    </location>
</feature>
<dbReference type="PROSITE" id="PS50132">
    <property type="entry name" value="RGS"/>
    <property type="match status" value="1"/>
</dbReference>
<feature type="transmembrane region" description="Helical" evidence="1">
    <location>
        <begin position="88"/>
        <end position="114"/>
    </location>
</feature>
<dbReference type="AlphaFoldDB" id="D2VZJ7"/>
<feature type="transmembrane region" description="Helical" evidence="1">
    <location>
        <begin position="308"/>
        <end position="336"/>
    </location>
</feature>
<dbReference type="Gene3D" id="1.10.167.10">
    <property type="entry name" value="Regulator of G-protein Signalling 4, domain 2"/>
    <property type="match status" value="1"/>
</dbReference>
<dbReference type="Proteomes" id="UP000006671">
    <property type="component" value="Unassembled WGS sequence"/>
</dbReference>
<feature type="transmembrane region" description="Helical" evidence="1">
    <location>
        <begin position="376"/>
        <end position="400"/>
    </location>
</feature>
<keyword evidence="1" id="KW-0472">Membrane</keyword>
<dbReference type="OMA" id="DTEMIME"/>
<dbReference type="GeneID" id="8857735"/>
<reference evidence="3 4" key="1">
    <citation type="journal article" date="2010" name="Cell">
        <title>The genome of Naegleria gruberi illuminates early eukaryotic versatility.</title>
        <authorList>
            <person name="Fritz-Laylin L.K."/>
            <person name="Prochnik S.E."/>
            <person name="Ginger M.L."/>
            <person name="Dacks J.B."/>
            <person name="Carpenter M.L."/>
            <person name="Field M.C."/>
            <person name="Kuo A."/>
            <person name="Paredez A."/>
            <person name="Chapman J."/>
            <person name="Pham J."/>
            <person name="Shu S."/>
            <person name="Neupane R."/>
            <person name="Cipriano M."/>
            <person name="Mancuso J."/>
            <person name="Tu H."/>
            <person name="Salamov A."/>
            <person name="Lindquist E."/>
            <person name="Shapiro H."/>
            <person name="Lucas S."/>
            <person name="Grigoriev I.V."/>
            <person name="Cande W.Z."/>
            <person name="Fulton C."/>
            <person name="Rokhsar D.S."/>
            <person name="Dawson S.C."/>
        </authorList>
    </citation>
    <scope>NUCLEOTIDE SEQUENCE [LARGE SCALE GENOMIC DNA]</scope>
    <source>
        <strain evidence="3 4">NEG-M</strain>
    </source>
</reference>
<name>D2VZJ7_NAEGR</name>
<keyword evidence="1" id="KW-1133">Transmembrane helix</keyword>
<organism evidence="4">
    <name type="scientific">Naegleria gruberi</name>
    <name type="common">Amoeba</name>
    <dbReference type="NCBI Taxonomy" id="5762"/>
    <lineage>
        <taxon>Eukaryota</taxon>
        <taxon>Discoba</taxon>
        <taxon>Heterolobosea</taxon>
        <taxon>Tetramitia</taxon>
        <taxon>Eutetramitia</taxon>
        <taxon>Vahlkampfiidae</taxon>
        <taxon>Naegleria</taxon>
    </lineage>
</organism>